<dbReference type="Proteomes" id="UP000095287">
    <property type="component" value="Unplaced"/>
</dbReference>
<evidence type="ECO:0000313" key="3">
    <source>
        <dbReference type="WBParaSite" id="L893_g20082.t1"/>
    </source>
</evidence>
<feature type="region of interest" description="Disordered" evidence="1">
    <location>
        <begin position="241"/>
        <end position="267"/>
    </location>
</feature>
<feature type="compositionally biased region" description="Polar residues" evidence="1">
    <location>
        <begin position="258"/>
        <end position="267"/>
    </location>
</feature>
<feature type="compositionally biased region" description="Basic and acidic residues" evidence="1">
    <location>
        <begin position="243"/>
        <end position="255"/>
    </location>
</feature>
<sequence>MLRPWSSPPPHEGPPRCTESANASMFTNRTPSADALRLSQNDARKVARERSDDKRRRAALETAGFLSLRRGGEPARGVTSREREEAWANCATIAEVVFNRVHEREKTFPSTPTSLYAIKLRCCASDPSARCPIKVRAIPKIPAEEPSAALVLPPHLVALSRPKNNALIREKPPGGASRSGHVLPRRLITPEGARKNAVLSSARTAIRHGALEPACCGSSDGTGSGTGFAWRMGKMAGISKAVTLRDRDKNKDNEGKGQLNTPYEDTM</sequence>
<feature type="compositionally biased region" description="Polar residues" evidence="1">
    <location>
        <begin position="19"/>
        <end position="31"/>
    </location>
</feature>
<organism evidence="2 3">
    <name type="scientific">Steinernema glaseri</name>
    <dbReference type="NCBI Taxonomy" id="37863"/>
    <lineage>
        <taxon>Eukaryota</taxon>
        <taxon>Metazoa</taxon>
        <taxon>Ecdysozoa</taxon>
        <taxon>Nematoda</taxon>
        <taxon>Chromadorea</taxon>
        <taxon>Rhabditida</taxon>
        <taxon>Tylenchina</taxon>
        <taxon>Panagrolaimomorpha</taxon>
        <taxon>Strongyloidoidea</taxon>
        <taxon>Steinernematidae</taxon>
        <taxon>Steinernema</taxon>
    </lineage>
</organism>
<feature type="compositionally biased region" description="Pro residues" evidence="1">
    <location>
        <begin position="1"/>
        <end position="12"/>
    </location>
</feature>
<name>A0A1I7YVB0_9BILA</name>
<keyword evidence="2" id="KW-1185">Reference proteome</keyword>
<feature type="region of interest" description="Disordered" evidence="1">
    <location>
        <begin position="1"/>
        <end position="56"/>
    </location>
</feature>
<dbReference type="WBParaSite" id="L893_g20082.t1">
    <property type="protein sequence ID" value="L893_g20082.t1"/>
    <property type="gene ID" value="L893_g20082"/>
</dbReference>
<accession>A0A1I7YVB0</accession>
<reference evidence="3" key="1">
    <citation type="submission" date="2016-11" db="UniProtKB">
        <authorList>
            <consortium name="WormBaseParasite"/>
        </authorList>
    </citation>
    <scope>IDENTIFICATION</scope>
</reference>
<proteinExistence type="predicted"/>
<evidence type="ECO:0000256" key="1">
    <source>
        <dbReference type="SAM" id="MobiDB-lite"/>
    </source>
</evidence>
<feature type="compositionally biased region" description="Basic and acidic residues" evidence="1">
    <location>
        <begin position="42"/>
        <end position="56"/>
    </location>
</feature>
<dbReference type="AlphaFoldDB" id="A0A1I7YVB0"/>
<evidence type="ECO:0000313" key="2">
    <source>
        <dbReference type="Proteomes" id="UP000095287"/>
    </source>
</evidence>
<protein>
    <submittedName>
        <fullName evidence="3">Uncharacterized protein</fullName>
    </submittedName>
</protein>